<dbReference type="OrthoDB" id="8592519at2"/>
<dbReference type="KEGG" id="mass:CR152_29715"/>
<evidence type="ECO:0000313" key="2">
    <source>
        <dbReference type="EMBL" id="ATQ78223.1"/>
    </source>
</evidence>
<evidence type="ECO:0000313" key="3">
    <source>
        <dbReference type="Proteomes" id="UP000229897"/>
    </source>
</evidence>
<keyword evidence="3" id="KW-1185">Reference proteome</keyword>
<feature type="transmembrane region" description="Helical" evidence="1">
    <location>
        <begin position="121"/>
        <end position="141"/>
    </location>
</feature>
<dbReference type="AlphaFoldDB" id="A0A2D2DTD7"/>
<name>A0A2D2DTD7_9BURK</name>
<dbReference type="Proteomes" id="UP000229897">
    <property type="component" value="Chromosome"/>
</dbReference>
<keyword evidence="1" id="KW-1133">Transmembrane helix</keyword>
<accession>A0A2D2DTD7</accession>
<evidence type="ECO:0000256" key="1">
    <source>
        <dbReference type="SAM" id="Phobius"/>
    </source>
</evidence>
<organism evidence="2 3">
    <name type="scientific">Massilia violaceinigra</name>
    <dbReference type="NCBI Taxonomy" id="2045208"/>
    <lineage>
        <taxon>Bacteria</taxon>
        <taxon>Pseudomonadati</taxon>
        <taxon>Pseudomonadota</taxon>
        <taxon>Betaproteobacteria</taxon>
        <taxon>Burkholderiales</taxon>
        <taxon>Oxalobacteraceae</taxon>
        <taxon>Telluria group</taxon>
        <taxon>Massilia</taxon>
    </lineage>
</organism>
<dbReference type="EMBL" id="CP024608">
    <property type="protein sequence ID" value="ATQ78223.1"/>
    <property type="molecule type" value="Genomic_DNA"/>
</dbReference>
<feature type="transmembrane region" description="Helical" evidence="1">
    <location>
        <begin position="27"/>
        <end position="44"/>
    </location>
</feature>
<proteinExistence type="predicted"/>
<gene>
    <name evidence="2" type="ORF">CR152_29715</name>
</gene>
<keyword evidence="1" id="KW-0472">Membrane</keyword>
<reference evidence="2" key="1">
    <citation type="submission" date="2017-10" db="EMBL/GenBank/DDBJ databases">
        <title>Massilia psychrophilum sp. nov., a novel purple-pigmented bacterium isolated from Tianshan glacier, Xinjiang Municipality, China.</title>
        <authorList>
            <person name="Wang H."/>
        </authorList>
    </citation>
    <scope>NUCLEOTIDE SEQUENCE [LARGE SCALE GENOMIC DNA]</scope>
    <source>
        <strain evidence="2">B2</strain>
    </source>
</reference>
<keyword evidence="1" id="KW-0812">Transmembrane</keyword>
<protein>
    <submittedName>
        <fullName evidence="2">Uncharacterized protein</fullName>
    </submittedName>
</protein>
<dbReference type="RefSeq" id="WP_099881044.1">
    <property type="nucleotide sequence ID" value="NZ_CP024608.1"/>
</dbReference>
<sequence>MNAHTSLSENPAARAARRDTLWNPDAAACWSLLLTPLFGTYLIIRNWEALGEPGRAVRACWWFALSLVMLILNFYYSLLCGESLPIRMSNVIFLLVWYIAEASPQERFIRERLGTDYARQSWAVALPCALVLFIAYVFGYVRLLALITQVH</sequence>
<feature type="transmembrane region" description="Helical" evidence="1">
    <location>
        <begin position="56"/>
        <end position="78"/>
    </location>
</feature>